<feature type="domain" description="UBC core" evidence="4">
    <location>
        <begin position="148"/>
        <end position="317"/>
    </location>
</feature>
<accession>A0A7S3KVL1</accession>
<dbReference type="Pfam" id="PF00179">
    <property type="entry name" value="UQ_con"/>
    <property type="match status" value="1"/>
</dbReference>
<dbReference type="InterPro" id="IPR000608">
    <property type="entry name" value="UBC"/>
</dbReference>
<gene>
    <name evidence="5" type="ORF">ACOF00016_LOCUS343</name>
</gene>
<dbReference type="GO" id="GO:0016740">
    <property type="term" value="F:transferase activity"/>
    <property type="evidence" value="ECO:0007669"/>
    <property type="project" value="UniProtKB-KW"/>
</dbReference>
<keyword evidence="1" id="KW-0808">Transferase</keyword>
<dbReference type="Gene3D" id="3.10.110.10">
    <property type="entry name" value="Ubiquitin Conjugating Enzyme"/>
    <property type="match status" value="1"/>
</dbReference>
<feature type="region of interest" description="Disordered" evidence="3">
    <location>
        <begin position="378"/>
        <end position="409"/>
    </location>
</feature>
<reference evidence="5" key="1">
    <citation type="submission" date="2021-01" db="EMBL/GenBank/DDBJ databases">
        <authorList>
            <person name="Corre E."/>
            <person name="Pelletier E."/>
            <person name="Niang G."/>
            <person name="Scheremetjew M."/>
            <person name="Finn R."/>
            <person name="Kale V."/>
            <person name="Holt S."/>
            <person name="Cochrane G."/>
            <person name="Meng A."/>
            <person name="Brown T."/>
            <person name="Cohen L."/>
        </authorList>
    </citation>
    <scope>NUCLEOTIDE SEQUENCE</scope>
    <source>
        <strain evidence="5">CCMP127</strain>
    </source>
</reference>
<feature type="region of interest" description="Disordered" evidence="3">
    <location>
        <begin position="1"/>
        <end position="29"/>
    </location>
</feature>
<keyword evidence="2" id="KW-0833">Ubl conjugation pathway</keyword>
<proteinExistence type="predicted"/>
<organism evidence="5">
    <name type="scientific">Amphora coffeiformis</name>
    <dbReference type="NCBI Taxonomy" id="265554"/>
    <lineage>
        <taxon>Eukaryota</taxon>
        <taxon>Sar</taxon>
        <taxon>Stramenopiles</taxon>
        <taxon>Ochrophyta</taxon>
        <taxon>Bacillariophyta</taxon>
        <taxon>Bacillariophyceae</taxon>
        <taxon>Bacillariophycidae</taxon>
        <taxon>Thalassiophysales</taxon>
        <taxon>Catenulaceae</taxon>
        <taxon>Amphora</taxon>
    </lineage>
</organism>
<dbReference type="InterPro" id="IPR016135">
    <property type="entry name" value="UBQ-conjugating_enzyme/RWD"/>
</dbReference>
<evidence type="ECO:0000256" key="3">
    <source>
        <dbReference type="SAM" id="MobiDB-lite"/>
    </source>
</evidence>
<evidence type="ECO:0000256" key="2">
    <source>
        <dbReference type="ARBA" id="ARBA00022786"/>
    </source>
</evidence>
<feature type="region of interest" description="Disordered" evidence="3">
    <location>
        <begin position="51"/>
        <end position="110"/>
    </location>
</feature>
<feature type="compositionally biased region" description="Low complexity" evidence="3">
    <location>
        <begin position="78"/>
        <end position="89"/>
    </location>
</feature>
<evidence type="ECO:0000313" key="5">
    <source>
        <dbReference type="EMBL" id="CAE0402048.1"/>
    </source>
</evidence>
<dbReference type="EMBL" id="HBIM01000388">
    <property type="protein sequence ID" value="CAE0402048.1"/>
    <property type="molecule type" value="Transcribed_RNA"/>
</dbReference>
<name>A0A7S3KVL1_9STRA</name>
<dbReference type="SUPFAM" id="SSF54495">
    <property type="entry name" value="UBC-like"/>
    <property type="match status" value="1"/>
</dbReference>
<evidence type="ECO:0000256" key="1">
    <source>
        <dbReference type="ARBA" id="ARBA00022679"/>
    </source>
</evidence>
<feature type="compositionally biased region" description="Basic residues" evidence="3">
    <location>
        <begin position="1"/>
        <end position="11"/>
    </location>
</feature>
<dbReference type="PANTHER" id="PTHR46116">
    <property type="entry name" value="(E3-INDEPENDENT) E2 UBIQUITIN-CONJUGATING ENZYME"/>
    <property type="match status" value="1"/>
</dbReference>
<evidence type="ECO:0000259" key="4">
    <source>
        <dbReference type="PROSITE" id="PS50127"/>
    </source>
</evidence>
<protein>
    <recommendedName>
        <fullName evidence="4">UBC core domain-containing protein</fullName>
    </recommendedName>
</protein>
<dbReference type="PROSITE" id="PS50127">
    <property type="entry name" value="UBC_2"/>
    <property type="match status" value="1"/>
</dbReference>
<sequence>MDGAKKRKISHKQPQAAPPPAAATDYSLFSAPPPSSLSDFLLNGVTAAVQAAAAADEDSKPSASGIDVRPLRSTRGYSLGTASGSALSSDQQIDSGEQQQPDMEQQEKHAAAWQVILDSIPRCSALEGLRETSFFRNKYQPAGGGRNACLRKLLQELGSLEESLPTDPAIWVRFDEETPQFMRALITAPSGTPYALGLFCFDLFIPDHYPSVAPKVRLLTTGGGTVRFSPNLYENGTVCLSLLGTWSGPKWNPLHSTILQVLVSIQGLILGVEHPYYLEPGFGGWEESIVNHKGAHVPPHVKSSDAKIREGTVKYAMLETCKATPRYLHAFQDVITAHFTHHKESILKEVRGWGKIDRAKRPLQQAIAQLQEEFAKLKDDDSTKKAPVLKGGSGKASANGSGDNGEDPYIATKRHAMEQAATNGDFVTAGQLQAEIQFIQSKGVDALVAVKRSEMDEAAAKRDYITAGQLQQRVQYLEQHKRRLQELPRRMFEAAARHDFVRAGRFQEQYQILLDSNDTTDAKTSSSATAAANPAAMWDQGTEGPSYTFYSSLPVGSAAGFGSAAGLDSAAPKPIFHHPDYALRYDSQDTYDGNY</sequence>
<dbReference type="AlphaFoldDB" id="A0A7S3KVL1"/>
<dbReference type="SMART" id="SM00212">
    <property type="entry name" value="UBCc"/>
    <property type="match status" value="1"/>
</dbReference>
<feature type="compositionally biased region" description="Polar residues" evidence="3">
    <location>
        <begin position="90"/>
        <end position="103"/>
    </location>
</feature>